<dbReference type="OrthoDB" id="6500128at2759"/>
<dbReference type="GO" id="GO:0055085">
    <property type="term" value="P:transmembrane transport"/>
    <property type="evidence" value="ECO:0000318"/>
    <property type="project" value="GO_Central"/>
</dbReference>
<evidence type="ECO:0000256" key="3">
    <source>
        <dbReference type="ARBA" id="ARBA00022448"/>
    </source>
</evidence>
<dbReference type="STRING" id="45351.A7RRD5"/>
<evidence type="ECO:0000256" key="1">
    <source>
        <dbReference type="ARBA" id="ARBA00004155"/>
    </source>
</evidence>
<keyword evidence="7" id="KW-0571">Peptide transport</keyword>
<dbReference type="Gene3D" id="1.20.1560.10">
    <property type="entry name" value="ABC transporter type 1, transmembrane domain"/>
    <property type="match status" value="1"/>
</dbReference>
<dbReference type="PANTHER" id="PTHR43394">
    <property type="entry name" value="ATP-DEPENDENT PERMEASE MDL1, MITOCHONDRIAL"/>
    <property type="match status" value="1"/>
</dbReference>
<dbReference type="SUPFAM" id="SSF90123">
    <property type="entry name" value="ABC transporter transmembrane region"/>
    <property type="match status" value="1"/>
</dbReference>
<evidence type="ECO:0000313" key="24">
    <source>
        <dbReference type="EMBL" id="EDO45926.1"/>
    </source>
</evidence>
<evidence type="ECO:0000256" key="13">
    <source>
        <dbReference type="ARBA" id="ARBA00052205"/>
    </source>
</evidence>
<dbReference type="EMBL" id="DS469531">
    <property type="protein sequence ID" value="EDO45926.1"/>
    <property type="molecule type" value="Genomic_DNA"/>
</dbReference>
<evidence type="ECO:0000256" key="9">
    <source>
        <dbReference type="ARBA" id="ARBA00022967"/>
    </source>
</evidence>
<dbReference type="InterPro" id="IPR030254">
    <property type="entry name" value="ABCB9_6-TMD"/>
</dbReference>
<evidence type="ECO:0000256" key="15">
    <source>
        <dbReference type="ARBA" id="ARBA00062472"/>
    </source>
</evidence>
<dbReference type="CDD" id="cd18784">
    <property type="entry name" value="ABC_6TM_ABCB9_like"/>
    <property type="match status" value="1"/>
</dbReference>
<evidence type="ECO:0000259" key="22">
    <source>
        <dbReference type="PROSITE" id="PS50893"/>
    </source>
</evidence>
<dbReference type="InterPro" id="IPR003593">
    <property type="entry name" value="AAA+_ATPase"/>
</dbReference>
<protein>
    <recommendedName>
        <fullName evidence="17">ABC-type oligopeptide transporter ABCB9</fullName>
        <ecNumber evidence="16">7.4.2.6</ecNumber>
    </recommendedName>
    <alternativeName>
        <fullName evidence="20">ATP-binding cassette sub-family B member 9</fullName>
    </alternativeName>
    <alternativeName>
        <fullName evidence="19">ATP-binding cassette transporter 9</fullName>
    </alternativeName>
    <alternativeName>
        <fullName evidence="18">TAP-like protein</fullName>
    </alternativeName>
</protein>
<keyword evidence="10 21" id="KW-1133">Transmembrane helix</keyword>
<dbReference type="SMART" id="SM00382">
    <property type="entry name" value="AAA"/>
    <property type="match status" value="1"/>
</dbReference>
<evidence type="ECO:0000256" key="6">
    <source>
        <dbReference type="ARBA" id="ARBA00022840"/>
    </source>
</evidence>
<evidence type="ECO:0000256" key="14">
    <source>
        <dbReference type="ARBA" id="ARBA00055204"/>
    </source>
</evidence>
<keyword evidence="9" id="KW-1278">Translocase</keyword>
<sequence>KLLSYLKPDMGYVALAFFFLVAACAAQIFIPYYTGLVIDGIAIEKNKKKFEMAILTMGLICLGEAICAGFRGAIFRYVASRFNIRINNLLFGSIVNQDISFFDKTKTGEIVSRLTSDTTKMSDQVSLNVNVFLRNVFKGAGVCIFMFKLSWQLSVVTMIGLPLIAFLSEVYGNYYKKLSTAVQDAIARTNEVAAEVVSSMKTVRSFANEQGELNRYKEKNNEVFKLQIKEAVVIGGYNGCTEIMFLAMEVIILYYGGHLVLEGYLTGGNLVSFILYQLELADALEEIGDVYTGLMEAVGAAEKVFKLIDREPAILNNGKVIPLSCEGAIEFKDVSFSYPTRPDIPVLDNVSFMVEPGQVVALVGPSGGGKSTCINLLEHLYEPTGGEVLIDAVPVKDLDHYYLHNKVSLVGQEPVLFARSIKKNIAYGVEDLADNPETVEHVSRLANAHSFVSGMPKGYDTETGEKGLQLSGGQKQRIAIARALIRNPKILLLDEATSALDAESEHLVQDAIYKNLQGHTVLIIAHRLSTIEKADLIIVIDKGQVAEIGTYSHLIAKDGLFNRLVQRQLVG</sequence>
<keyword evidence="12" id="KW-0458">Lysosome</keyword>
<dbReference type="InterPro" id="IPR003439">
    <property type="entry name" value="ABC_transporter-like_ATP-bd"/>
</dbReference>
<name>A7RRD5_NEMVE</name>
<dbReference type="PROSITE" id="PS50929">
    <property type="entry name" value="ABC_TM1F"/>
    <property type="match status" value="1"/>
</dbReference>
<dbReference type="GO" id="GO:0015440">
    <property type="term" value="F:ABC-type peptide transporter activity"/>
    <property type="evidence" value="ECO:0007669"/>
    <property type="project" value="InterPro"/>
</dbReference>
<dbReference type="InterPro" id="IPR027417">
    <property type="entry name" value="P-loop_NTPase"/>
</dbReference>
<dbReference type="Proteomes" id="UP000001593">
    <property type="component" value="Unassembled WGS sequence"/>
</dbReference>
<evidence type="ECO:0000259" key="23">
    <source>
        <dbReference type="PROSITE" id="PS50929"/>
    </source>
</evidence>
<dbReference type="Pfam" id="PF00005">
    <property type="entry name" value="ABC_tran"/>
    <property type="match status" value="1"/>
</dbReference>
<dbReference type="Gene3D" id="3.40.50.300">
    <property type="entry name" value="P-loop containing nucleotide triphosphate hydrolases"/>
    <property type="match status" value="1"/>
</dbReference>
<evidence type="ECO:0000256" key="5">
    <source>
        <dbReference type="ARBA" id="ARBA00022741"/>
    </source>
</evidence>
<evidence type="ECO:0000256" key="7">
    <source>
        <dbReference type="ARBA" id="ARBA00022856"/>
    </source>
</evidence>
<evidence type="ECO:0000256" key="10">
    <source>
        <dbReference type="ARBA" id="ARBA00022989"/>
    </source>
</evidence>
<feature type="domain" description="ABC transmembrane type-1" evidence="23">
    <location>
        <begin position="14"/>
        <end position="296"/>
    </location>
</feature>
<feature type="non-terminal residue" evidence="24">
    <location>
        <position position="571"/>
    </location>
</feature>
<dbReference type="HOGENOM" id="CLU_000604_84_3_1"/>
<dbReference type="PANTHER" id="PTHR43394:SF19">
    <property type="entry name" value="ABC TRANSPORTER B FAMILY"/>
    <property type="match status" value="1"/>
</dbReference>
<dbReference type="GO" id="GO:0005765">
    <property type="term" value="C:lysosomal membrane"/>
    <property type="evidence" value="ECO:0007669"/>
    <property type="project" value="UniProtKB-SubCell"/>
</dbReference>
<comment type="subunit">
    <text evidence="15">Homodimer. Interacts (via TMD0 region) with LAMP1; this interaction strongly stabilizes ABCB9 and protects ABCB9 against lysosomal degradation. Interacts (via TMD0 region) with LAMP2 (isoform LAMP-2B). Interacts (via TMD0) with YIF1B; this interaction allows (but is not essential) the ER-to-Golgi trafficking and strongly depends on a salt bridge within TMD0.</text>
</comment>
<dbReference type="GO" id="GO:0042626">
    <property type="term" value="F:ATPase-coupled transmembrane transporter activity"/>
    <property type="evidence" value="ECO:0000318"/>
    <property type="project" value="GO_Central"/>
</dbReference>
<dbReference type="GO" id="GO:0016887">
    <property type="term" value="F:ATP hydrolysis activity"/>
    <property type="evidence" value="ECO:0007669"/>
    <property type="project" value="InterPro"/>
</dbReference>
<dbReference type="InterPro" id="IPR036640">
    <property type="entry name" value="ABC1_TM_sf"/>
</dbReference>
<dbReference type="PIRSF" id="PIRSF002773">
    <property type="entry name" value="ABC_prm/ATPase_B"/>
    <property type="match status" value="1"/>
</dbReference>
<comment type="similarity">
    <text evidence="2">Belongs to the ABC transporter superfamily. ABCB family. MHC peptide exporter (TC 3.A.1.209) subfamily.</text>
</comment>
<evidence type="ECO:0000256" key="21">
    <source>
        <dbReference type="SAM" id="Phobius"/>
    </source>
</evidence>
<keyword evidence="11 21" id="KW-0472">Membrane</keyword>
<feature type="transmembrane region" description="Helical" evidence="21">
    <location>
        <begin position="12"/>
        <end position="33"/>
    </location>
</feature>
<gene>
    <name evidence="24" type="ORF">NEMVEDRAFT_v1g31495</name>
</gene>
<dbReference type="OMA" id="CRLYEPQ"/>
<evidence type="ECO:0000256" key="19">
    <source>
        <dbReference type="ARBA" id="ARBA00083142"/>
    </source>
</evidence>
<dbReference type="GO" id="GO:0016020">
    <property type="term" value="C:membrane"/>
    <property type="evidence" value="ECO:0000318"/>
    <property type="project" value="GO_Central"/>
</dbReference>
<evidence type="ECO:0000256" key="17">
    <source>
        <dbReference type="ARBA" id="ARBA00068474"/>
    </source>
</evidence>
<evidence type="ECO:0000256" key="4">
    <source>
        <dbReference type="ARBA" id="ARBA00022692"/>
    </source>
</evidence>
<keyword evidence="5" id="KW-0547">Nucleotide-binding</keyword>
<keyword evidence="8" id="KW-0653">Protein transport</keyword>
<accession>A7RRD5</accession>
<feature type="transmembrane region" description="Helical" evidence="21">
    <location>
        <begin position="142"/>
        <end position="167"/>
    </location>
</feature>
<dbReference type="PROSITE" id="PS50893">
    <property type="entry name" value="ABC_TRANSPORTER_2"/>
    <property type="match status" value="1"/>
</dbReference>
<keyword evidence="4 21" id="KW-0812">Transmembrane</keyword>
<evidence type="ECO:0000256" key="11">
    <source>
        <dbReference type="ARBA" id="ARBA00023136"/>
    </source>
</evidence>
<evidence type="ECO:0000256" key="20">
    <source>
        <dbReference type="ARBA" id="ARBA00084061"/>
    </source>
</evidence>
<dbReference type="InterPro" id="IPR039421">
    <property type="entry name" value="Type_1_exporter"/>
</dbReference>
<keyword evidence="3" id="KW-0813">Transport</keyword>
<dbReference type="FunFam" id="3.40.50.300:FF:000140">
    <property type="entry name" value="Lipid A export ATP-binding/permease protein MsbA"/>
    <property type="match status" value="1"/>
</dbReference>
<evidence type="ECO:0000313" key="25">
    <source>
        <dbReference type="Proteomes" id="UP000001593"/>
    </source>
</evidence>
<dbReference type="PROSITE" id="PS00211">
    <property type="entry name" value="ABC_TRANSPORTER_1"/>
    <property type="match status" value="1"/>
</dbReference>
<proteinExistence type="inferred from homology"/>
<dbReference type="CDD" id="cd03249">
    <property type="entry name" value="ABC_MTABC3_MDL1_MDL2"/>
    <property type="match status" value="1"/>
</dbReference>
<evidence type="ECO:0000256" key="8">
    <source>
        <dbReference type="ARBA" id="ARBA00022927"/>
    </source>
</evidence>
<dbReference type="KEGG" id="nve:5518066"/>
<keyword evidence="6" id="KW-0067">ATP-binding</keyword>
<evidence type="ECO:0000256" key="12">
    <source>
        <dbReference type="ARBA" id="ARBA00023228"/>
    </source>
</evidence>
<evidence type="ECO:0000256" key="18">
    <source>
        <dbReference type="ARBA" id="ARBA00079330"/>
    </source>
</evidence>
<dbReference type="SUPFAM" id="SSF52540">
    <property type="entry name" value="P-loop containing nucleoside triphosphate hydrolases"/>
    <property type="match status" value="1"/>
</dbReference>
<comment type="subcellular location">
    <subcellularLocation>
        <location evidence="1">Lysosome membrane</location>
        <topology evidence="1">Multi-pass membrane protein</topology>
    </subcellularLocation>
</comment>
<comment type="catalytic activity">
    <reaction evidence="13">
        <text>a [oligopeptide](in) + ATP + H2O = a [oligopeptide](out) + ADP + phosphate + H(+)</text>
        <dbReference type="Rhea" id="RHEA:14429"/>
        <dbReference type="Rhea" id="RHEA-COMP:10531"/>
        <dbReference type="ChEBI" id="CHEBI:15377"/>
        <dbReference type="ChEBI" id="CHEBI:15378"/>
        <dbReference type="ChEBI" id="CHEBI:30616"/>
        <dbReference type="ChEBI" id="CHEBI:43474"/>
        <dbReference type="ChEBI" id="CHEBI:83228"/>
        <dbReference type="ChEBI" id="CHEBI:456216"/>
        <dbReference type="EC" id="7.4.2.6"/>
    </reaction>
    <physiologicalReaction direction="left-to-right" evidence="13">
        <dbReference type="Rhea" id="RHEA:14430"/>
    </physiologicalReaction>
</comment>
<dbReference type="InterPro" id="IPR011527">
    <property type="entry name" value="ABC1_TM_dom"/>
</dbReference>
<dbReference type="InterPro" id="IPR017871">
    <property type="entry name" value="ABC_transporter-like_CS"/>
</dbReference>
<dbReference type="FunFam" id="1.20.1560.10:FF:000031">
    <property type="entry name" value="ATP-binding cassette sub-family B member 9"/>
    <property type="match status" value="1"/>
</dbReference>
<dbReference type="Pfam" id="PF00664">
    <property type="entry name" value="ABC_membrane"/>
    <property type="match status" value="1"/>
</dbReference>
<dbReference type="InParanoid" id="A7RRD5"/>
<dbReference type="AlphaFoldDB" id="A7RRD5"/>
<dbReference type="GO" id="GO:0005524">
    <property type="term" value="F:ATP binding"/>
    <property type="evidence" value="ECO:0007669"/>
    <property type="project" value="UniProtKB-KW"/>
</dbReference>
<comment type="function">
    <text evidence="14">ATP-dependent low-affinity peptide transporter which translocates a broad spectrum of peptides from the cytosol to the lysosomal lumen for degradation. Displays a broad peptide length specificity from 6-mer up to at least 59-mer peptides with an optimum of 23-mers. Binds and transports smaller and larger peptides with the same affinity. Favors positively charged, aromatic or hydrophobic residues in the N- and C-terminal positions whereas negatively charged residues as well as asparagine and methionine are not favored.</text>
</comment>
<dbReference type="PhylomeDB" id="A7RRD5"/>
<feature type="non-terminal residue" evidence="24">
    <location>
        <position position="1"/>
    </location>
</feature>
<evidence type="ECO:0000256" key="16">
    <source>
        <dbReference type="ARBA" id="ARBA00066336"/>
    </source>
</evidence>
<keyword evidence="25" id="KW-1185">Reference proteome</keyword>
<dbReference type="EC" id="7.4.2.6" evidence="16"/>
<feature type="domain" description="ABC transporter" evidence="22">
    <location>
        <begin position="329"/>
        <end position="567"/>
    </location>
</feature>
<organism evidence="24 25">
    <name type="scientific">Nematostella vectensis</name>
    <name type="common">Starlet sea anemone</name>
    <dbReference type="NCBI Taxonomy" id="45351"/>
    <lineage>
        <taxon>Eukaryota</taxon>
        <taxon>Metazoa</taxon>
        <taxon>Cnidaria</taxon>
        <taxon>Anthozoa</taxon>
        <taxon>Hexacorallia</taxon>
        <taxon>Actiniaria</taxon>
        <taxon>Edwardsiidae</taxon>
        <taxon>Nematostella</taxon>
    </lineage>
</organism>
<evidence type="ECO:0000256" key="2">
    <source>
        <dbReference type="ARBA" id="ARBA00006493"/>
    </source>
</evidence>
<dbReference type="eggNOG" id="KOG0058">
    <property type="taxonomic scope" value="Eukaryota"/>
</dbReference>
<dbReference type="GO" id="GO:0015421">
    <property type="term" value="F:ABC-type oligopeptide transporter activity"/>
    <property type="evidence" value="ECO:0007669"/>
    <property type="project" value="UniProtKB-EC"/>
</dbReference>
<feature type="transmembrane region" description="Helical" evidence="21">
    <location>
        <begin position="53"/>
        <end position="75"/>
    </location>
</feature>
<dbReference type="GO" id="GO:0015031">
    <property type="term" value="P:protein transport"/>
    <property type="evidence" value="ECO:0007669"/>
    <property type="project" value="UniProtKB-KW"/>
</dbReference>
<reference evidence="24 25" key="1">
    <citation type="journal article" date="2007" name="Science">
        <title>Sea anemone genome reveals ancestral eumetazoan gene repertoire and genomic organization.</title>
        <authorList>
            <person name="Putnam N.H."/>
            <person name="Srivastava M."/>
            <person name="Hellsten U."/>
            <person name="Dirks B."/>
            <person name="Chapman J."/>
            <person name="Salamov A."/>
            <person name="Terry A."/>
            <person name="Shapiro H."/>
            <person name="Lindquist E."/>
            <person name="Kapitonov V.V."/>
            <person name="Jurka J."/>
            <person name="Genikhovich G."/>
            <person name="Grigoriev I.V."/>
            <person name="Lucas S.M."/>
            <person name="Steele R.E."/>
            <person name="Finnerty J.R."/>
            <person name="Technau U."/>
            <person name="Martindale M.Q."/>
            <person name="Rokhsar D.S."/>
        </authorList>
    </citation>
    <scope>NUCLEOTIDE SEQUENCE [LARGE SCALE GENOMIC DNA]</scope>
    <source>
        <strain evidence="25">CH2 X CH6</strain>
    </source>
</reference>